<feature type="compositionally biased region" description="Basic residues" evidence="1">
    <location>
        <begin position="149"/>
        <end position="158"/>
    </location>
</feature>
<sequence>MSVTQVRENKVRRSTPDVNCLHRAHGDMGMSAKSARARMLDPDDIVVMFSRAGGQITADGGVSAAAGAAGAAARGEKAGEGEKRRSAPEKGKGGRPQRRGQRRPARPPATAGAAAGGRLSPSGAMAGEGASSDLVVASHAASTAPRTSSARHRRRMQRRAAGVDAYADGSAGRGLDGEQEDG</sequence>
<dbReference type="EMBL" id="DP000009">
    <property type="protein sequence ID" value="ABF95317.1"/>
    <property type="molecule type" value="Genomic_DNA"/>
</dbReference>
<evidence type="ECO:0000313" key="2">
    <source>
        <dbReference type="EMBL" id="ABF95317.1"/>
    </source>
</evidence>
<feature type="compositionally biased region" description="Basic residues" evidence="1">
    <location>
        <begin position="93"/>
        <end position="105"/>
    </location>
</feature>
<organism evidence="2">
    <name type="scientific">Oryza sativa subsp. japonica</name>
    <name type="common">Rice</name>
    <dbReference type="NCBI Taxonomy" id="39947"/>
    <lineage>
        <taxon>Eukaryota</taxon>
        <taxon>Viridiplantae</taxon>
        <taxon>Streptophyta</taxon>
        <taxon>Embryophyta</taxon>
        <taxon>Tracheophyta</taxon>
        <taxon>Spermatophyta</taxon>
        <taxon>Magnoliopsida</taxon>
        <taxon>Liliopsida</taxon>
        <taxon>Poales</taxon>
        <taxon>Poaceae</taxon>
        <taxon>BOP clade</taxon>
        <taxon>Oryzoideae</taxon>
        <taxon>Oryzeae</taxon>
        <taxon>Oryzinae</taxon>
        <taxon>Oryza</taxon>
        <taxon>Oryza sativa</taxon>
    </lineage>
</organism>
<name>Q10N55_ORYSJ</name>
<reference evidence="2" key="2">
    <citation type="submission" date="2006-06" db="EMBL/GenBank/DDBJ databases">
        <authorList>
            <person name="Buell R."/>
            <person name="Wing R.A."/>
            <person name="McCombie W.A."/>
            <person name="Ouyang S."/>
        </authorList>
    </citation>
    <scope>NUCLEOTIDE SEQUENCE</scope>
</reference>
<protein>
    <submittedName>
        <fullName evidence="2">Uncharacterized protein</fullName>
    </submittedName>
</protein>
<feature type="compositionally biased region" description="Low complexity" evidence="1">
    <location>
        <begin position="137"/>
        <end position="148"/>
    </location>
</feature>
<feature type="compositionally biased region" description="Basic and acidic residues" evidence="1">
    <location>
        <begin position="74"/>
        <end position="92"/>
    </location>
</feature>
<feature type="compositionally biased region" description="Low complexity" evidence="1">
    <location>
        <begin position="108"/>
        <end position="118"/>
    </location>
</feature>
<reference evidence="2" key="1">
    <citation type="journal article" date="2005" name="Genome Res.">
        <title>Sequence, annotation, and analysis of synteny between rice chromosome 3 and diverged grass species.</title>
        <authorList>
            <consortium name="Rice Chromosome 3 Sequencing Consortium"/>
            <person name="Buell C.R."/>
            <person name="Yuan Q."/>
            <person name="Ouyang S."/>
            <person name="Liu J."/>
            <person name="Zhu W."/>
            <person name="Wang A."/>
            <person name="Maiti R."/>
            <person name="Haas B."/>
            <person name="Wortman J."/>
            <person name="Pertea M."/>
            <person name="Jones K.M."/>
            <person name="Kim M."/>
            <person name="Overton L."/>
            <person name="Tsitrin T."/>
            <person name="Fadrosh D."/>
            <person name="Bera J."/>
            <person name="Weaver B."/>
            <person name="Jin S."/>
            <person name="Johri S."/>
            <person name="Reardon M."/>
            <person name="Webb K."/>
            <person name="Hill J."/>
            <person name="Moffat K."/>
            <person name="Tallon L."/>
            <person name="Van Aken S."/>
            <person name="Lewis M."/>
            <person name="Utterback T."/>
            <person name="Feldblyum T."/>
            <person name="Zismann V."/>
            <person name="Iobst S."/>
            <person name="Hsiao J."/>
            <person name="de Vazeille A.R."/>
            <person name="Salzberg S.L."/>
            <person name="White O."/>
            <person name="Fraser C."/>
            <person name="Yu Y."/>
            <person name="Kim H."/>
            <person name="Rambo T."/>
            <person name="Currie J."/>
            <person name="Collura K."/>
            <person name="Kernodle-Thompson S."/>
            <person name="Wei F."/>
            <person name="Kudrna K."/>
            <person name="Ammiraju J.S."/>
            <person name="Luo M."/>
            <person name="Goicoechea J.L."/>
            <person name="Wing R.A."/>
            <person name="Henry D."/>
            <person name="Oates R."/>
            <person name="Palmer M."/>
            <person name="Pries G."/>
            <person name="Saski C."/>
            <person name="Simmons J."/>
            <person name="Soderlund C."/>
            <person name="Nelson W."/>
            <person name="de la Bastide M."/>
            <person name="Spiegel L."/>
            <person name="Nascimento L."/>
            <person name="Huang E."/>
            <person name="Preston R."/>
            <person name="Zutavern T."/>
            <person name="Palmer L."/>
            <person name="O'Shaughnessy A."/>
            <person name="Dike S."/>
            <person name="McCombie W.R."/>
            <person name="Minx P."/>
            <person name="Cordum H."/>
            <person name="Wilson R."/>
            <person name="Jin W."/>
            <person name="Lee H.R."/>
            <person name="Jiang J."/>
            <person name="Jackson S."/>
        </authorList>
    </citation>
    <scope>NUCLEOTIDE SEQUENCE [LARGE SCALE GENOMIC DNA]</scope>
</reference>
<dbReference type="AlphaFoldDB" id="Q10N55"/>
<evidence type="ECO:0000256" key="1">
    <source>
        <dbReference type="SAM" id="MobiDB-lite"/>
    </source>
</evidence>
<proteinExistence type="predicted"/>
<feature type="region of interest" description="Disordered" evidence="1">
    <location>
        <begin position="67"/>
        <end position="182"/>
    </location>
</feature>
<accession>Q10N55</accession>
<gene>
    <name evidence="2" type="ordered locus">LOC_Os03g17359</name>
</gene>